<evidence type="ECO:0000313" key="2">
    <source>
        <dbReference type="EMBL" id="SMR50810.1"/>
    </source>
</evidence>
<evidence type="ECO:0000256" key="1">
    <source>
        <dbReference type="SAM" id="MobiDB-lite"/>
    </source>
</evidence>
<evidence type="ECO:0000313" key="3">
    <source>
        <dbReference type="Proteomes" id="UP000245764"/>
    </source>
</evidence>
<dbReference type="Proteomes" id="UP000245764">
    <property type="component" value="Chromosome 4"/>
</dbReference>
<dbReference type="AlphaFoldDB" id="A0A2H1GB82"/>
<name>A0A2H1GB82_ZYMTR</name>
<gene>
    <name evidence="2" type="ORF">ZT1E4_G5028</name>
</gene>
<protein>
    <submittedName>
        <fullName evidence="2">Uncharacterized protein</fullName>
    </submittedName>
</protein>
<reference evidence="3" key="1">
    <citation type="submission" date="2017-05" db="EMBL/GenBank/DDBJ databases">
        <authorList>
            <person name="Song R."/>
            <person name="Chenine A.L."/>
            <person name="Ruprecht R.M."/>
        </authorList>
    </citation>
    <scope>NUCLEOTIDE SEQUENCE [LARGE SCALE GENOMIC DNA]</scope>
</reference>
<sequence length="126" mass="13398">MPPMQANTDKFGDGVSALLIGMLLQRIGPVITTAIVQDIADELNEGGLHHYTAAQIRTRITDVIASMTPGTERGLAQMLEQFAAAAARRARRKRERDWEKQLKGGNHKDGKGSGGQSGGAGGMTKA</sequence>
<proteinExistence type="predicted"/>
<feature type="region of interest" description="Disordered" evidence="1">
    <location>
        <begin position="87"/>
        <end position="126"/>
    </location>
</feature>
<accession>A0A2H1GB82</accession>
<dbReference type="EMBL" id="LT854256">
    <property type="protein sequence ID" value="SMR50810.1"/>
    <property type="molecule type" value="Genomic_DNA"/>
</dbReference>
<organism evidence="2 3">
    <name type="scientific">Zymoseptoria tritici ST99CH_1E4</name>
    <dbReference type="NCBI Taxonomy" id="1276532"/>
    <lineage>
        <taxon>Eukaryota</taxon>
        <taxon>Fungi</taxon>
        <taxon>Dikarya</taxon>
        <taxon>Ascomycota</taxon>
        <taxon>Pezizomycotina</taxon>
        <taxon>Dothideomycetes</taxon>
        <taxon>Dothideomycetidae</taxon>
        <taxon>Mycosphaerellales</taxon>
        <taxon>Mycosphaerellaceae</taxon>
        <taxon>Zymoseptoria</taxon>
    </lineage>
</organism>
<feature type="compositionally biased region" description="Gly residues" evidence="1">
    <location>
        <begin position="112"/>
        <end position="126"/>
    </location>
</feature>
<feature type="compositionally biased region" description="Basic and acidic residues" evidence="1">
    <location>
        <begin position="95"/>
        <end position="111"/>
    </location>
</feature>